<keyword evidence="5" id="KW-0256">Endoplasmic reticulum</keyword>
<keyword evidence="12" id="KW-0012">Acyltransferase</keyword>
<protein>
    <submittedName>
        <fullName evidence="12">Sphingosine N-acyltransferase lac1</fullName>
        <ecNumber evidence="12">2.3.1.24</ecNumber>
    </submittedName>
</protein>
<dbReference type="PROSITE" id="PS50922">
    <property type="entry name" value="TLC"/>
    <property type="match status" value="1"/>
</dbReference>
<dbReference type="EC" id="2.3.1.24" evidence="12"/>
<gene>
    <name evidence="12" type="primary">lac1</name>
    <name evidence="12" type="ORF">DNF11_0411</name>
</gene>
<dbReference type="EMBL" id="CP033148">
    <property type="protein sequence ID" value="AYO41361.1"/>
    <property type="molecule type" value="Genomic_DNA"/>
</dbReference>
<evidence type="ECO:0000256" key="2">
    <source>
        <dbReference type="ARBA" id="ARBA00009808"/>
    </source>
</evidence>
<dbReference type="GO" id="GO:0005789">
    <property type="term" value="C:endoplasmic reticulum membrane"/>
    <property type="evidence" value="ECO:0007669"/>
    <property type="project" value="UniProtKB-SubCell"/>
</dbReference>
<evidence type="ECO:0000256" key="7">
    <source>
        <dbReference type="ARBA" id="ARBA00023136"/>
    </source>
</evidence>
<dbReference type="InterPro" id="IPR006634">
    <property type="entry name" value="TLC-dom"/>
</dbReference>
<evidence type="ECO:0000259" key="11">
    <source>
        <dbReference type="PROSITE" id="PS50922"/>
    </source>
</evidence>
<keyword evidence="8" id="KW-0325">Glycoprotein</keyword>
<comment type="similarity">
    <text evidence="2">Belongs to the sphingosine N-acyltransferase family.</text>
</comment>
<keyword evidence="4 9" id="KW-0812">Transmembrane</keyword>
<feature type="transmembrane region" description="Helical" evidence="10">
    <location>
        <begin position="252"/>
        <end position="271"/>
    </location>
</feature>
<keyword evidence="13" id="KW-1185">Reference proteome</keyword>
<dbReference type="GO" id="GO:0050291">
    <property type="term" value="F:sphingosine N-acyltransferase activity"/>
    <property type="evidence" value="ECO:0007669"/>
    <property type="project" value="UniProtKB-EC"/>
</dbReference>
<feature type="transmembrane region" description="Helical" evidence="10">
    <location>
        <begin position="306"/>
        <end position="334"/>
    </location>
</feature>
<organism evidence="12 13">
    <name type="scientific">Malassezia restricta (strain ATCC 96810 / NBRC 103918 / CBS 7877)</name>
    <name type="common">Seborrheic dermatitis infection agent</name>
    <dbReference type="NCBI Taxonomy" id="425264"/>
    <lineage>
        <taxon>Eukaryota</taxon>
        <taxon>Fungi</taxon>
        <taxon>Dikarya</taxon>
        <taxon>Basidiomycota</taxon>
        <taxon>Ustilaginomycotina</taxon>
        <taxon>Malasseziomycetes</taxon>
        <taxon>Malasseziales</taxon>
        <taxon>Malasseziaceae</taxon>
        <taxon>Malassezia</taxon>
    </lineage>
</organism>
<keyword evidence="6 10" id="KW-1133">Transmembrane helix</keyword>
<dbReference type="Pfam" id="PF03798">
    <property type="entry name" value="TRAM_LAG1_CLN8"/>
    <property type="match status" value="1"/>
</dbReference>
<feature type="transmembrane region" description="Helical" evidence="10">
    <location>
        <begin position="182"/>
        <end position="205"/>
    </location>
</feature>
<dbReference type="InterPro" id="IPR016439">
    <property type="entry name" value="Lag1/Lac1-like"/>
</dbReference>
<dbReference type="PANTHER" id="PTHR12560:SF11">
    <property type="entry name" value="CERAMIDE SYNTHASE LAC1-RELATED"/>
    <property type="match status" value="1"/>
</dbReference>
<feature type="transmembrane region" description="Helical" evidence="10">
    <location>
        <begin position="132"/>
        <end position="149"/>
    </location>
</feature>
<feature type="domain" description="TLC" evidence="11">
    <location>
        <begin position="171"/>
        <end position="390"/>
    </location>
</feature>
<reference evidence="12 13" key="1">
    <citation type="submission" date="2018-10" db="EMBL/GenBank/DDBJ databases">
        <title>Complete genome sequence of Malassezia restricta CBS 7877.</title>
        <authorList>
            <person name="Morand S.C."/>
            <person name="Bertignac M."/>
            <person name="Iltis A."/>
            <person name="Kolder I."/>
            <person name="Pirovano W."/>
            <person name="Jourdain R."/>
            <person name="Clavaud C."/>
        </authorList>
    </citation>
    <scope>NUCLEOTIDE SEQUENCE [LARGE SCALE GENOMIC DNA]</scope>
    <source>
        <strain evidence="12 13">CBS 7877</strain>
    </source>
</reference>
<evidence type="ECO:0000256" key="6">
    <source>
        <dbReference type="ARBA" id="ARBA00022989"/>
    </source>
</evidence>
<evidence type="ECO:0000256" key="3">
    <source>
        <dbReference type="ARBA" id="ARBA00022679"/>
    </source>
</evidence>
<feature type="transmembrane region" description="Helical" evidence="10">
    <location>
        <begin position="225"/>
        <end position="245"/>
    </location>
</feature>
<feature type="transmembrane region" description="Helical" evidence="10">
    <location>
        <begin position="354"/>
        <end position="380"/>
    </location>
</feature>
<dbReference type="STRING" id="425264.A0A3G2RZZ2"/>
<evidence type="ECO:0000256" key="8">
    <source>
        <dbReference type="ARBA" id="ARBA00023180"/>
    </source>
</evidence>
<keyword evidence="7 9" id="KW-0472">Membrane</keyword>
<dbReference type="OrthoDB" id="3053196at2759"/>
<comment type="subcellular location">
    <subcellularLocation>
        <location evidence="1">Endoplasmic reticulum membrane</location>
        <topology evidence="1">Multi-pass membrane protein</topology>
    </subcellularLocation>
</comment>
<dbReference type="PANTHER" id="PTHR12560">
    <property type="entry name" value="LONGEVITY ASSURANCE FACTOR 1 LAG1"/>
    <property type="match status" value="1"/>
</dbReference>
<proteinExistence type="inferred from homology"/>
<dbReference type="AlphaFoldDB" id="A0A3G2RZZ2"/>
<feature type="transmembrane region" description="Helical" evidence="10">
    <location>
        <begin position="42"/>
        <end position="64"/>
    </location>
</feature>
<evidence type="ECO:0000256" key="4">
    <source>
        <dbReference type="ARBA" id="ARBA00022692"/>
    </source>
</evidence>
<dbReference type="GO" id="GO:0046513">
    <property type="term" value="P:ceramide biosynthetic process"/>
    <property type="evidence" value="ECO:0007669"/>
    <property type="project" value="InterPro"/>
</dbReference>
<evidence type="ECO:0000313" key="13">
    <source>
        <dbReference type="Proteomes" id="UP000269793"/>
    </source>
</evidence>
<evidence type="ECO:0000256" key="10">
    <source>
        <dbReference type="SAM" id="Phobius"/>
    </source>
</evidence>
<accession>A0A3G2RZZ2</accession>
<evidence type="ECO:0000256" key="9">
    <source>
        <dbReference type="PROSITE-ProRule" id="PRU00205"/>
    </source>
</evidence>
<dbReference type="Proteomes" id="UP000269793">
    <property type="component" value="Chromosome I"/>
</dbReference>
<evidence type="ECO:0000256" key="5">
    <source>
        <dbReference type="ARBA" id="ARBA00022824"/>
    </source>
</evidence>
<dbReference type="SMART" id="SM00724">
    <property type="entry name" value="TLC"/>
    <property type="match status" value="1"/>
</dbReference>
<evidence type="ECO:0000256" key="1">
    <source>
        <dbReference type="ARBA" id="ARBA00004477"/>
    </source>
</evidence>
<sequence length="409" mass="48110">MTAPADLAAEGRVHTTEKPAKKEHTFFDDIVSMKWLVYPSSAAKFAMIFIVGYLLCEYVLPVGVNPFRPFLMLSYRIPEGEVIKRMAMEQAHGPRPTLSLDNSVTTALRSFCHSLQATLFPHQPALLRYGKGWLDVCFMAFYIIVFSFLRQVITGHIFKPLAAHWNIKLENKQIRFAEQGYALTYWGIMGAVGVYVMSFQDSWWYHLDHLWYQYPHWQMRPELKLYYLLQASYWLQQAFVMLLGLERPRKDYYELVAHHLVTLWLIGWSYFINLTMIGTTVFVCMDIPDTWLALSKMLNYLDMNMCAAVVYSTFMVVWSYFRIYLSALTLYSVYADYTLIPAYARTFHPSQGHWLVWWMQCHVFAPLFLLLLLNLFWYVIMWRILFRAMRGVCGDMREDGEDEAPTKEE</sequence>
<evidence type="ECO:0000313" key="12">
    <source>
        <dbReference type="EMBL" id="AYO41361.1"/>
    </source>
</evidence>
<dbReference type="VEuPathDB" id="FungiDB:DNF11_0411"/>
<name>A0A3G2RZZ2_MALR7</name>
<keyword evidence="3 12" id="KW-0808">Transferase</keyword>